<proteinExistence type="predicted"/>
<dbReference type="eggNOG" id="ENOG502SP3F">
    <property type="taxonomic scope" value="Eukaryota"/>
</dbReference>
<name>A0A0L0DT24_THETB</name>
<dbReference type="RefSeq" id="XP_013761284.1">
    <property type="nucleotide sequence ID" value="XM_013905830.1"/>
</dbReference>
<dbReference type="AlphaFoldDB" id="A0A0L0DT24"/>
<dbReference type="SUPFAM" id="SSF56112">
    <property type="entry name" value="Protein kinase-like (PK-like)"/>
    <property type="match status" value="1"/>
</dbReference>
<organism evidence="1 2">
    <name type="scientific">Thecamonas trahens ATCC 50062</name>
    <dbReference type="NCBI Taxonomy" id="461836"/>
    <lineage>
        <taxon>Eukaryota</taxon>
        <taxon>Apusozoa</taxon>
        <taxon>Apusomonadida</taxon>
        <taxon>Apusomonadidae</taxon>
        <taxon>Thecamonas</taxon>
    </lineage>
</organism>
<sequence>MDATSIRGCFAVSAADGERISRAFAAALVEHGHVLDEDEAVLSELCELPLSYQGFVARLLLRFSSARSVEVDATLRHLFANVADITELFEFWETEAFSKNETRQLLRLLEQLCAENASVVASMQEWKDRLVGEHGEEDLATLFWDKLDDDEYDRHGGAHRLGLVDAGGSSWWLAGDGDEAGEAGASGAARARRHGATAYDYQLAHRREIDKYLHSIAVKRVYYPNYEKVVELGRSALGRETLGYDLNKDFEVHVLTIRLPCRSSSLIRKLCNRVEALRQLAFSPHFIDYRGADEDGIAEPAPGEEPFGPQGAVLHFFEHVPVAMRLTELVAKYGTLSGTQYVMRVWCRSLLTALMDILYMCTLRLAAVPTVHNVHIADDGLRILLFDLEWLSDRPQGKSYHTSLEDELVKAFGRMVFYMLTATDPINAADPHAMPSIPLEPFLRGILRCCLHTARRPRLVDLINHPFFHDAATFADADVAGEYRALIHRDGPPL</sequence>
<dbReference type="Proteomes" id="UP000054408">
    <property type="component" value="Unassembled WGS sequence"/>
</dbReference>
<keyword evidence="2" id="KW-1185">Reference proteome</keyword>
<evidence type="ECO:0000313" key="2">
    <source>
        <dbReference type="Proteomes" id="UP000054408"/>
    </source>
</evidence>
<protein>
    <recommendedName>
        <fullName evidence="3">Protein kinase domain-containing protein</fullName>
    </recommendedName>
</protein>
<accession>A0A0L0DT24</accession>
<evidence type="ECO:0008006" key="3">
    <source>
        <dbReference type="Google" id="ProtNLM"/>
    </source>
</evidence>
<dbReference type="InterPro" id="IPR011009">
    <property type="entry name" value="Kinase-like_dom_sf"/>
</dbReference>
<dbReference type="EMBL" id="GL349439">
    <property type="protein sequence ID" value="KNC55504.1"/>
    <property type="molecule type" value="Genomic_DNA"/>
</dbReference>
<evidence type="ECO:0000313" key="1">
    <source>
        <dbReference type="EMBL" id="KNC55504.1"/>
    </source>
</evidence>
<gene>
    <name evidence="1" type="ORF">AMSG_01769</name>
</gene>
<dbReference type="GeneID" id="25561502"/>
<reference evidence="1 2" key="1">
    <citation type="submission" date="2010-05" db="EMBL/GenBank/DDBJ databases">
        <title>The Genome Sequence of Thecamonas trahens ATCC 50062.</title>
        <authorList>
            <consortium name="The Broad Institute Genome Sequencing Platform"/>
            <person name="Russ C."/>
            <person name="Cuomo C."/>
            <person name="Shea T."/>
            <person name="Young S.K."/>
            <person name="Zeng Q."/>
            <person name="Koehrsen M."/>
            <person name="Haas B."/>
            <person name="Borodovsky M."/>
            <person name="Guigo R."/>
            <person name="Alvarado L."/>
            <person name="Berlin A."/>
            <person name="Bochicchio J."/>
            <person name="Borenstein D."/>
            <person name="Chapman S."/>
            <person name="Chen Z."/>
            <person name="Freedman E."/>
            <person name="Gellesch M."/>
            <person name="Goldberg J."/>
            <person name="Griggs A."/>
            <person name="Gujja S."/>
            <person name="Heilman E."/>
            <person name="Heiman D."/>
            <person name="Hepburn T."/>
            <person name="Howarth C."/>
            <person name="Jen D."/>
            <person name="Larson L."/>
            <person name="Mehta T."/>
            <person name="Park D."/>
            <person name="Pearson M."/>
            <person name="Roberts A."/>
            <person name="Saif S."/>
            <person name="Shenoy N."/>
            <person name="Sisk P."/>
            <person name="Stolte C."/>
            <person name="Sykes S."/>
            <person name="Thomson T."/>
            <person name="Walk T."/>
            <person name="White J."/>
            <person name="Yandava C."/>
            <person name="Burger G."/>
            <person name="Gray M.W."/>
            <person name="Holland P.W.H."/>
            <person name="King N."/>
            <person name="Lang F.B.F."/>
            <person name="Roger A.J."/>
            <person name="Ruiz-Trillo I."/>
            <person name="Lander E."/>
            <person name="Nusbaum C."/>
        </authorList>
    </citation>
    <scope>NUCLEOTIDE SEQUENCE [LARGE SCALE GENOMIC DNA]</scope>
    <source>
        <strain evidence="1 2">ATCC 50062</strain>
    </source>
</reference>